<comment type="similarity">
    <text evidence="1">Belongs to the inositol 1,4,5-trisphosphate 5-phosphatase type II family.</text>
</comment>
<sequence length="443" mass="51670">MSSRTSEMACSVERLRIYFITYNVATKFPDPREDLHQLLGITPCDKSKLVWPDLYFVGLQEVKSQPQNLILDYILFEDPWTKAFRDVLKKYDYVKVRSQRLQGLVLNVFCLRKHLTHLRLIETQYTKTGFGGIWGNKGAVSIRMNIYGVSICVVNTHLTPHDHLLADRVSDYNTIVTDHTFTAPFTSRILYHDYIFWIGDLNFRLNGEDLTAADIDLLVKKKQLKELLERDQLMMVMKEQQAFAELNESIITFPPTYKYEFESQEFDLKRRPSWTDRILYKVNAADIYDDIEIHTEQHTYKSHPDYSVSDHKPVTGEFDIVVRPNVEENIVEFQDCIVEENFISYKLQRDFIPSNGDWIGLFPNEFSSLDDYIIYEYVSRGKPMSVSDEPHANTERISYNDSALRLSEMYCLVYVAQRGYLMEVLGVSPEFSGPHRSVEQSST</sequence>
<name>A0A195F239_9HYME</name>
<proteinExistence type="inferred from homology"/>
<dbReference type="GO" id="GO:0046856">
    <property type="term" value="P:phosphatidylinositol dephosphorylation"/>
    <property type="evidence" value="ECO:0007669"/>
    <property type="project" value="InterPro"/>
</dbReference>
<dbReference type="Pfam" id="PF17751">
    <property type="entry name" value="SKICH"/>
    <property type="match status" value="1"/>
</dbReference>
<accession>A0A195F239</accession>
<dbReference type="GO" id="GO:0004439">
    <property type="term" value="F:phosphatidylinositol-4,5-bisphosphate 5-phosphatase activity"/>
    <property type="evidence" value="ECO:0007669"/>
    <property type="project" value="TreeGrafter"/>
</dbReference>
<dbReference type="InterPro" id="IPR041611">
    <property type="entry name" value="SKICH"/>
</dbReference>
<dbReference type="SUPFAM" id="SSF56219">
    <property type="entry name" value="DNase I-like"/>
    <property type="match status" value="1"/>
</dbReference>
<dbReference type="InterPro" id="IPR046985">
    <property type="entry name" value="IP5"/>
</dbReference>
<dbReference type="Proteomes" id="UP000078541">
    <property type="component" value="Unassembled WGS sequence"/>
</dbReference>
<dbReference type="FunFam" id="3.60.10.10:FF:000060">
    <property type="entry name" value="Uncharacterized protein, isoform C"/>
    <property type="match status" value="1"/>
</dbReference>
<evidence type="ECO:0000256" key="1">
    <source>
        <dbReference type="ARBA" id="ARBA00005910"/>
    </source>
</evidence>
<dbReference type="AlphaFoldDB" id="A0A195F239"/>
<evidence type="ECO:0000259" key="2">
    <source>
        <dbReference type="SMART" id="SM00128"/>
    </source>
</evidence>
<protein>
    <submittedName>
        <fullName evidence="3">Inositol polyphosphate 5-phosphatase K</fullName>
    </submittedName>
</protein>
<dbReference type="Gene3D" id="3.60.10.10">
    <property type="entry name" value="Endonuclease/exonuclease/phosphatase"/>
    <property type="match status" value="1"/>
</dbReference>
<feature type="domain" description="Inositol polyphosphate-related phosphatase" evidence="2">
    <location>
        <begin position="13"/>
        <end position="326"/>
    </location>
</feature>
<evidence type="ECO:0000313" key="4">
    <source>
        <dbReference type="Proteomes" id="UP000078541"/>
    </source>
</evidence>
<evidence type="ECO:0000313" key="3">
    <source>
        <dbReference type="EMBL" id="KYN34159.1"/>
    </source>
</evidence>
<dbReference type="PANTHER" id="PTHR11200:SF275">
    <property type="entry name" value="LD06095P"/>
    <property type="match status" value="1"/>
</dbReference>
<dbReference type="OrthoDB" id="62798at2759"/>
<gene>
    <name evidence="3" type="ORF">ALC56_11265</name>
</gene>
<dbReference type="InterPro" id="IPR000300">
    <property type="entry name" value="IPPc"/>
</dbReference>
<dbReference type="GO" id="GO:0005737">
    <property type="term" value="C:cytoplasm"/>
    <property type="evidence" value="ECO:0007669"/>
    <property type="project" value="TreeGrafter"/>
</dbReference>
<dbReference type="KEGG" id="tsep:108752757"/>
<dbReference type="STRING" id="34720.A0A195F239"/>
<organism evidence="3 4">
    <name type="scientific">Trachymyrmex septentrionalis</name>
    <dbReference type="NCBI Taxonomy" id="34720"/>
    <lineage>
        <taxon>Eukaryota</taxon>
        <taxon>Metazoa</taxon>
        <taxon>Ecdysozoa</taxon>
        <taxon>Arthropoda</taxon>
        <taxon>Hexapoda</taxon>
        <taxon>Insecta</taxon>
        <taxon>Pterygota</taxon>
        <taxon>Neoptera</taxon>
        <taxon>Endopterygota</taxon>
        <taxon>Hymenoptera</taxon>
        <taxon>Apocrita</taxon>
        <taxon>Aculeata</taxon>
        <taxon>Formicoidea</taxon>
        <taxon>Formicidae</taxon>
        <taxon>Myrmicinae</taxon>
        <taxon>Trachymyrmex</taxon>
    </lineage>
</organism>
<dbReference type="EMBL" id="KQ981864">
    <property type="protein sequence ID" value="KYN34159.1"/>
    <property type="molecule type" value="Genomic_DNA"/>
</dbReference>
<dbReference type="InterPro" id="IPR036691">
    <property type="entry name" value="Endo/exonu/phosph_ase_sf"/>
</dbReference>
<keyword evidence="4" id="KW-1185">Reference proteome</keyword>
<dbReference type="Gene3D" id="2.60.40.2840">
    <property type="match status" value="1"/>
</dbReference>
<dbReference type="Pfam" id="PF22669">
    <property type="entry name" value="Exo_endo_phos2"/>
    <property type="match status" value="1"/>
</dbReference>
<dbReference type="GO" id="GO:0001726">
    <property type="term" value="C:ruffle"/>
    <property type="evidence" value="ECO:0007669"/>
    <property type="project" value="TreeGrafter"/>
</dbReference>
<reference evidence="3 4" key="1">
    <citation type="submission" date="2016-03" db="EMBL/GenBank/DDBJ databases">
        <title>Trachymyrmex septentrionalis WGS genome.</title>
        <authorList>
            <person name="Nygaard S."/>
            <person name="Hu H."/>
            <person name="Boomsma J."/>
            <person name="Zhang G."/>
        </authorList>
    </citation>
    <scope>NUCLEOTIDE SEQUENCE [LARGE SCALE GENOMIC DNA]</scope>
    <source>
        <strain evidence="3">Tsep2-gDNA-1</strain>
        <tissue evidence="3">Whole body</tissue>
    </source>
</reference>
<dbReference type="GO" id="GO:0005886">
    <property type="term" value="C:plasma membrane"/>
    <property type="evidence" value="ECO:0007669"/>
    <property type="project" value="TreeGrafter"/>
</dbReference>
<dbReference type="PANTHER" id="PTHR11200">
    <property type="entry name" value="INOSITOL 5-PHOSPHATASE"/>
    <property type="match status" value="1"/>
</dbReference>
<dbReference type="SMART" id="SM00128">
    <property type="entry name" value="IPPc"/>
    <property type="match status" value="1"/>
</dbReference>